<evidence type="ECO:0000256" key="1">
    <source>
        <dbReference type="ARBA" id="ARBA00001947"/>
    </source>
</evidence>
<dbReference type="PANTHER" id="PTHR11409">
    <property type="entry name" value="ADENOSINE DEAMINASE"/>
    <property type="match status" value="1"/>
</dbReference>
<feature type="domain" description="Adenosine deaminase" evidence="4">
    <location>
        <begin position="11"/>
        <end position="351"/>
    </location>
</feature>
<reference evidence="5" key="2">
    <citation type="submission" date="2025-09" db="UniProtKB">
        <authorList>
            <consortium name="Ensembl"/>
        </authorList>
    </citation>
    <scope>IDENTIFICATION</scope>
</reference>
<evidence type="ECO:0000313" key="5">
    <source>
        <dbReference type="Ensembl" id="ENSLLEP00000035295.1"/>
    </source>
</evidence>
<dbReference type="GeneTree" id="ENSGT00950000183113"/>
<dbReference type="Pfam" id="PF00962">
    <property type="entry name" value="A_deaminase"/>
    <property type="match status" value="1"/>
</dbReference>
<dbReference type="GO" id="GO:0060169">
    <property type="term" value="P:negative regulation of adenosine receptor signaling pathway"/>
    <property type="evidence" value="ECO:0007669"/>
    <property type="project" value="TreeGrafter"/>
</dbReference>
<dbReference type="Gene3D" id="3.20.20.140">
    <property type="entry name" value="Metal-dependent hydrolases"/>
    <property type="match status" value="1"/>
</dbReference>
<dbReference type="InterPro" id="IPR006330">
    <property type="entry name" value="Ado/ade_deaminase"/>
</dbReference>
<dbReference type="NCBIfam" id="TIGR01430">
    <property type="entry name" value="aden_deam"/>
    <property type="match status" value="1"/>
</dbReference>
<evidence type="ECO:0000256" key="3">
    <source>
        <dbReference type="ARBA" id="ARBA00022801"/>
    </source>
</evidence>
<evidence type="ECO:0000256" key="2">
    <source>
        <dbReference type="ARBA" id="ARBA00022723"/>
    </source>
</evidence>
<dbReference type="OrthoDB" id="272271at2759"/>
<dbReference type="GO" id="GO:0042110">
    <property type="term" value="P:T cell activation"/>
    <property type="evidence" value="ECO:0007669"/>
    <property type="project" value="TreeGrafter"/>
</dbReference>
<dbReference type="FunFam" id="3.20.20.140:FF:000057">
    <property type="entry name" value="Adenosine deaminase"/>
    <property type="match status" value="1"/>
</dbReference>
<accession>A0A8C5QA29</accession>
<dbReference type="PANTHER" id="PTHR11409:SF50">
    <property type="entry name" value="ADENOSINE DEAMINASE, GENE 2 ISOFORM X1"/>
    <property type="match status" value="1"/>
</dbReference>
<dbReference type="GO" id="GO:0004000">
    <property type="term" value="F:adenosine deaminase activity"/>
    <property type="evidence" value="ECO:0007669"/>
    <property type="project" value="TreeGrafter"/>
</dbReference>
<comment type="cofactor">
    <cofactor evidence="1">
        <name>Zn(2+)</name>
        <dbReference type="ChEBI" id="CHEBI:29105"/>
    </cofactor>
</comment>
<keyword evidence="3" id="KW-0378">Hydrolase</keyword>
<proteinExistence type="predicted"/>
<evidence type="ECO:0000313" key="6">
    <source>
        <dbReference type="Proteomes" id="UP000694569"/>
    </source>
</evidence>
<organism evidence="5 6">
    <name type="scientific">Leptobrachium leishanense</name>
    <name type="common">Leishan spiny toad</name>
    <dbReference type="NCBI Taxonomy" id="445787"/>
    <lineage>
        <taxon>Eukaryota</taxon>
        <taxon>Metazoa</taxon>
        <taxon>Chordata</taxon>
        <taxon>Craniata</taxon>
        <taxon>Vertebrata</taxon>
        <taxon>Euteleostomi</taxon>
        <taxon>Amphibia</taxon>
        <taxon>Batrachia</taxon>
        <taxon>Anura</taxon>
        <taxon>Pelobatoidea</taxon>
        <taxon>Megophryidae</taxon>
        <taxon>Leptobrachium</taxon>
    </lineage>
</organism>
<dbReference type="GO" id="GO:0006154">
    <property type="term" value="P:adenosine catabolic process"/>
    <property type="evidence" value="ECO:0007669"/>
    <property type="project" value="TreeGrafter"/>
</dbReference>
<dbReference type="GO" id="GO:0005829">
    <property type="term" value="C:cytosol"/>
    <property type="evidence" value="ECO:0007669"/>
    <property type="project" value="TreeGrafter"/>
</dbReference>
<reference evidence="5" key="1">
    <citation type="submission" date="2025-08" db="UniProtKB">
        <authorList>
            <consortium name="Ensembl"/>
        </authorList>
    </citation>
    <scope>IDENTIFICATION</scope>
</reference>
<dbReference type="CDD" id="cd01320">
    <property type="entry name" value="ADA"/>
    <property type="match status" value="1"/>
</dbReference>
<sequence>MEQATKTFKKPKVELHVHLDATIRPETILYFARNKQMDLPGGGSVEGLLESVICKNPGSLTEFLSKFEIYMPAVAGEREAVKRIAYEFVEMKAQEGVIYAEVRYSPHLFANCKVEPIPWGQKEGDLTPEEVVKLVNQGLKEGERDFHIKVKSILCCLRHMPSWSRETAELCKKYHNDTVVAIDLAGDECLWSETGPEHLSAYEEASRCGVHRTVHAGEAGPPSVVKEAVELLKAERIGHGYHTLQDAELYKQLLEMNMHFEMCPWSSYITGACDPDFTKHPLIKLKADKANFSLSTDGPLPFGTTLEKDYAVVATYMGFNEDDFMRTNINAARSCFLPEPEKQELLNKLYDAYEMTII</sequence>
<dbReference type="SUPFAM" id="SSF51556">
    <property type="entry name" value="Metallo-dependent hydrolases"/>
    <property type="match status" value="1"/>
</dbReference>
<dbReference type="GO" id="GO:0009897">
    <property type="term" value="C:external side of plasma membrane"/>
    <property type="evidence" value="ECO:0007669"/>
    <property type="project" value="TreeGrafter"/>
</dbReference>
<dbReference type="InterPro" id="IPR001365">
    <property type="entry name" value="A_deaminase_dom"/>
</dbReference>
<dbReference type="GO" id="GO:0046872">
    <property type="term" value="F:metal ion binding"/>
    <property type="evidence" value="ECO:0007669"/>
    <property type="project" value="UniProtKB-KW"/>
</dbReference>
<protein>
    <recommendedName>
        <fullName evidence="4">Adenosine deaminase domain-containing protein</fullName>
    </recommendedName>
</protein>
<dbReference type="Ensembl" id="ENSLLET00000036636.1">
    <property type="protein sequence ID" value="ENSLLEP00000035295.1"/>
    <property type="gene ID" value="ENSLLEG00000022241.1"/>
</dbReference>
<dbReference type="AlphaFoldDB" id="A0A8C5QA29"/>
<dbReference type="InterPro" id="IPR032466">
    <property type="entry name" value="Metal_Hydrolase"/>
</dbReference>
<evidence type="ECO:0000259" key="4">
    <source>
        <dbReference type="Pfam" id="PF00962"/>
    </source>
</evidence>
<keyword evidence="6" id="KW-1185">Reference proteome</keyword>
<dbReference type="Proteomes" id="UP000694569">
    <property type="component" value="Unplaced"/>
</dbReference>
<dbReference type="GO" id="GO:0043103">
    <property type="term" value="P:hypoxanthine salvage"/>
    <property type="evidence" value="ECO:0007669"/>
    <property type="project" value="TreeGrafter"/>
</dbReference>
<dbReference type="GO" id="GO:0046103">
    <property type="term" value="P:inosine biosynthetic process"/>
    <property type="evidence" value="ECO:0007669"/>
    <property type="project" value="TreeGrafter"/>
</dbReference>
<keyword evidence="2" id="KW-0479">Metal-binding</keyword>
<name>A0A8C5QA29_9ANUR</name>